<feature type="region of interest" description="Disordered" evidence="1">
    <location>
        <begin position="1"/>
        <end position="24"/>
    </location>
</feature>
<evidence type="ECO:0000256" key="1">
    <source>
        <dbReference type="SAM" id="MobiDB-lite"/>
    </source>
</evidence>
<feature type="compositionally biased region" description="Polar residues" evidence="1">
    <location>
        <begin position="64"/>
        <end position="79"/>
    </location>
</feature>
<dbReference type="Proteomes" id="UP001054945">
    <property type="component" value="Unassembled WGS sequence"/>
</dbReference>
<evidence type="ECO:0000313" key="3">
    <source>
        <dbReference type="Proteomes" id="UP001054945"/>
    </source>
</evidence>
<name>A0AAV4XBU6_CAEEX</name>
<sequence length="86" mass="9361">MCTEKRRHSSQISHALTPIDRNQSPASLAVEVGCVMMIRGNGGSITGDQAGVEAGPVWSHRQRNQTSDSARHFQNSRLQEGSFPAE</sequence>
<comment type="caution">
    <text evidence="2">The sequence shown here is derived from an EMBL/GenBank/DDBJ whole genome shotgun (WGS) entry which is preliminary data.</text>
</comment>
<proteinExistence type="predicted"/>
<feature type="compositionally biased region" description="Polar residues" evidence="1">
    <location>
        <begin position="10"/>
        <end position="24"/>
    </location>
</feature>
<protein>
    <submittedName>
        <fullName evidence="2">Uncharacterized protein</fullName>
    </submittedName>
</protein>
<reference evidence="2 3" key="1">
    <citation type="submission" date="2021-06" db="EMBL/GenBank/DDBJ databases">
        <title>Caerostris extrusa draft genome.</title>
        <authorList>
            <person name="Kono N."/>
            <person name="Arakawa K."/>
        </authorList>
    </citation>
    <scope>NUCLEOTIDE SEQUENCE [LARGE SCALE GENOMIC DNA]</scope>
</reference>
<dbReference type="AlphaFoldDB" id="A0AAV4XBU6"/>
<organism evidence="2 3">
    <name type="scientific">Caerostris extrusa</name>
    <name type="common">Bark spider</name>
    <name type="synonym">Caerostris bankana</name>
    <dbReference type="NCBI Taxonomy" id="172846"/>
    <lineage>
        <taxon>Eukaryota</taxon>
        <taxon>Metazoa</taxon>
        <taxon>Ecdysozoa</taxon>
        <taxon>Arthropoda</taxon>
        <taxon>Chelicerata</taxon>
        <taxon>Arachnida</taxon>
        <taxon>Araneae</taxon>
        <taxon>Araneomorphae</taxon>
        <taxon>Entelegynae</taxon>
        <taxon>Araneoidea</taxon>
        <taxon>Araneidae</taxon>
        <taxon>Caerostris</taxon>
    </lineage>
</organism>
<dbReference type="EMBL" id="BPLR01000036">
    <property type="protein sequence ID" value="GIY91655.1"/>
    <property type="molecule type" value="Genomic_DNA"/>
</dbReference>
<accession>A0AAV4XBU6</accession>
<gene>
    <name evidence="2" type="ORF">CEXT_218771</name>
</gene>
<keyword evidence="3" id="KW-1185">Reference proteome</keyword>
<evidence type="ECO:0000313" key="2">
    <source>
        <dbReference type="EMBL" id="GIY91655.1"/>
    </source>
</evidence>
<feature type="region of interest" description="Disordered" evidence="1">
    <location>
        <begin position="42"/>
        <end position="86"/>
    </location>
</feature>